<dbReference type="EMBL" id="QJSA01000004">
    <property type="protein sequence ID" value="RHW21904.1"/>
    <property type="molecule type" value="Genomic_DNA"/>
</dbReference>
<evidence type="ECO:0000313" key="1">
    <source>
        <dbReference type="EMBL" id="RHW21904.1"/>
    </source>
</evidence>
<reference evidence="1 2" key="1">
    <citation type="submission" date="2018-06" db="EMBL/GenBank/DDBJ databases">
        <title>Pseudomonas jilinensis sp. nov., isolated from the production water of Jilin Oilfield in China.</title>
        <authorList>
            <person name="Wang J."/>
        </authorList>
    </citation>
    <scope>NUCLEOTIDE SEQUENCE [LARGE SCALE GENOMIC DNA]</scope>
    <source>
        <strain evidence="1 2">JS15-10A1</strain>
    </source>
</reference>
<comment type="caution">
    <text evidence="1">The sequence shown here is derived from an EMBL/GenBank/DDBJ whole genome shotgun (WGS) entry which is preliminary data.</text>
</comment>
<accession>A0A396RZ49</accession>
<organism evidence="1 2">
    <name type="scientific">Pseudomonas jilinensis</name>
    <dbReference type="NCBI Taxonomy" id="2078689"/>
    <lineage>
        <taxon>Bacteria</taxon>
        <taxon>Pseudomonadati</taxon>
        <taxon>Pseudomonadota</taxon>
        <taxon>Gammaproteobacteria</taxon>
        <taxon>Pseudomonadales</taxon>
        <taxon>Pseudomonadaceae</taxon>
        <taxon>Pseudomonas</taxon>
    </lineage>
</organism>
<dbReference type="Proteomes" id="UP000265745">
    <property type="component" value="Unassembled WGS sequence"/>
</dbReference>
<keyword evidence="2" id="KW-1185">Reference proteome</keyword>
<evidence type="ECO:0000313" key="2">
    <source>
        <dbReference type="Proteomes" id="UP000265745"/>
    </source>
</evidence>
<proteinExistence type="predicted"/>
<dbReference type="AlphaFoldDB" id="A0A396RZ49"/>
<dbReference type="RefSeq" id="WP_119700900.1">
    <property type="nucleotide sequence ID" value="NZ_QJSA01000004.1"/>
</dbReference>
<gene>
    <name evidence="1" type="ORF">C2846_05430</name>
</gene>
<protein>
    <submittedName>
        <fullName evidence="1">Uncharacterized protein</fullName>
    </submittedName>
</protein>
<sequence>MSEYTITVKDAENGISVNLAGPADENSVAYIVAQVVMRFIPEIVKKAAVRATCQCDKCKAAREDSPQTLH</sequence>
<name>A0A396RZ49_9PSED</name>
<dbReference type="OrthoDB" id="9984436at2"/>